<proteinExistence type="predicted"/>
<dbReference type="Proteomes" id="UP000321947">
    <property type="component" value="Unassembled WGS sequence"/>
</dbReference>
<organism evidence="1 2">
    <name type="scientific">Cucumis melo var. makuwa</name>
    <name type="common">Oriental melon</name>
    <dbReference type="NCBI Taxonomy" id="1194695"/>
    <lineage>
        <taxon>Eukaryota</taxon>
        <taxon>Viridiplantae</taxon>
        <taxon>Streptophyta</taxon>
        <taxon>Embryophyta</taxon>
        <taxon>Tracheophyta</taxon>
        <taxon>Spermatophyta</taxon>
        <taxon>Magnoliopsida</taxon>
        <taxon>eudicotyledons</taxon>
        <taxon>Gunneridae</taxon>
        <taxon>Pentapetalae</taxon>
        <taxon>rosids</taxon>
        <taxon>fabids</taxon>
        <taxon>Cucurbitales</taxon>
        <taxon>Cucurbitaceae</taxon>
        <taxon>Benincaseae</taxon>
        <taxon>Cucumis</taxon>
    </lineage>
</organism>
<sequence length="86" mass="9574">MDVVHIARLGGTGEVFVEGRWSSNDPQVTVHHVPPGPHAIRVWVDLPKNLDASLWIPNSEMTYIEDVVGSTVAWPLDKVILSMYIL</sequence>
<reference evidence="1 2" key="1">
    <citation type="submission" date="2019-08" db="EMBL/GenBank/DDBJ databases">
        <title>Draft genome sequences of two oriental melons (Cucumis melo L. var makuwa).</title>
        <authorList>
            <person name="Kwon S.-Y."/>
        </authorList>
    </citation>
    <scope>NUCLEOTIDE SEQUENCE [LARGE SCALE GENOMIC DNA]</scope>
    <source>
        <strain evidence="2">cv. Chang Bougi</strain>
        <tissue evidence="1">Leaf</tissue>
    </source>
</reference>
<protein>
    <recommendedName>
        <fullName evidence="3">Transposase Tnp1/En/Spm-like domain-containing protein</fullName>
    </recommendedName>
</protein>
<comment type="caution">
    <text evidence="1">The sequence shown here is derived from an EMBL/GenBank/DDBJ whole genome shotgun (WGS) entry which is preliminary data.</text>
</comment>
<accession>A0A5D3D5I3</accession>
<gene>
    <name evidence="1" type="ORF">E5676_scaffold204G00060</name>
</gene>
<evidence type="ECO:0008006" key="3">
    <source>
        <dbReference type="Google" id="ProtNLM"/>
    </source>
</evidence>
<dbReference type="EMBL" id="SSTD01007443">
    <property type="protein sequence ID" value="TYK18818.1"/>
    <property type="molecule type" value="Genomic_DNA"/>
</dbReference>
<evidence type="ECO:0000313" key="2">
    <source>
        <dbReference type="Proteomes" id="UP000321947"/>
    </source>
</evidence>
<name>A0A5D3D5I3_CUCMM</name>
<evidence type="ECO:0000313" key="1">
    <source>
        <dbReference type="EMBL" id="TYK18818.1"/>
    </source>
</evidence>
<dbReference type="AlphaFoldDB" id="A0A5D3D5I3"/>